<keyword evidence="3" id="KW-1185">Reference proteome</keyword>
<accession>L9LBT0</accession>
<reference evidence="3" key="2">
    <citation type="journal article" date="2013" name="Nat. Commun.">
        <title>Genome of the Chinese tree shrew.</title>
        <authorList>
            <person name="Fan Y."/>
            <person name="Huang Z.Y."/>
            <person name="Cao C.C."/>
            <person name="Chen C.S."/>
            <person name="Chen Y.X."/>
            <person name="Fan D.D."/>
            <person name="He J."/>
            <person name="Hou H.L."/>
            <person name="Hu L."/>
            <person name="Hu X.T."/>
            <person name="Jiang X.T."/>
            <person name="Lai R."/>
            <person name="Lang Y.S."/>
            <person name="Liang B."/>
            <person name="Liao S.G."/>
            <person name="Mu D."/>
            <person name="Ma Y.Y."/>
            <person name="Niu Y.Y."/>
            <person name="Sun X.Q."/>
            <person name="Xia J.Q."/>
            <person name="Xiao J."/>
            <person name="Xiong Z.Q."/>
            <person name="Xu L."/>
            <person name="Yang L."/>
            <person name="Zhang Y."/>
            <person name="Zhao W."/>
            <person name="Zhao X.D."/>
            <person name="Zheng Y.T."/>
            <person name="Zhou J.M."/>
            <person name="Zhu Y.B."/>
            <person name="Zhang G.J."/>
            <person name="Wang J."/>
            <person name="Yao Y.G."/>
        </authorList>
    </citation>
    <scope>NUCLEOTIDE SEQUENCE [LARGE SCALE GENOMIC DNA]</scope>
</reference>
<feature type="region of interest" description="Disordered" evidence="1">
    <location>
        <begin position="62"/>
        <end position="86"/>
    </location>
</feature>
<dbReference type="InParanoid" id="L9LBT0"/>
<sequence>MGALTPPGLQRGPGKRPDSEAREGPLGGRGRGSTRSKLPTGTAAVARSARTKSEFLEFHSARLRARPGQGWAGQRPPASRPQPERARIPRRVTELRCLVPHFWVEIRF</sequence>
<evidence type="ECO:0000256" key="1">
    <source>
        <dbReference type="SAM" id="MobiDB-lite"/>
    </source>
</evidence>
<proteinExistence type="predicted"/>
<organism evidence="2 3">
    <name type="scientific">Tupaia chinensis</name>
    <name type="common">Chinese tree shrew</name>
    <name type="synonym">Tupaia belangeri chinensis</name>
    <dbReference type="NCBI Taxonomy" id="246437"/>
    <lineage>
        <taxon>Eukaryota</taxon>
        <taxon>Metazoa</taxon>
        <taxon>Chordata</taxon>
        <taxon>Craniata</taxon>
        <taxon>Vertebrata</taxon>
        <taxon>Euteleostomi</taxon>
        <taxon>Mammalia</taxon>
        <taxon>Eutheria</taxon>
        <taxon>Euarchontoglires</taxon>
        <taxon>Scandentia</taxon>
        <taxon>Tupaiidae</taxon>
        <taxon>Tupaia</taxon>
    </lineage>
</organism>
<evidence type="ECO:0000313" key="2">
    <source>
        <dbReference type="EMBL" id="ELW72500.1"/>
    </source>
</evidence>
<dbReference type="AlphaFoldDB" id="L9LBT0"/>
<dbReference type="Proteomes" id="UP000011518">
    <property type="component" value="Unassembled WGS sequence"/>
</dbReference>
<protein>
    <submittedName>
        <fullName evidence="2">Uncharacterized protein</fullName>
    </submittedName>
</protein>
<name>L9LBT0_TUPCH</name>
<gene>
    <name evidence="2" type="ORF">TREES_T100007072</name>
</gene>
<evidence type="ECO:0000313" key="3">
    <source>
        <dbReference type="Proteomes" id="UP000011518"/>
    </source>
</evidence>
<reference evidence="3" key="1">
    <citation type="submission" date="2012-07" db="EMBL/GenBank/DDBJ databases">
        <title>Genome of the Chinese tree shrew, a rising model animal genetically related to primates.</title>
        <authorList>
            <person name="Zhang G."/>
            <person name="Fan Y."/>
            <person name="Yao Y."/>
            <person name="Huang Z."/>
        </authorList>
    </citation>
    <scope>NUCLEOTIDE SEQUENCE [LARGE SCALE GENOMIC DNA]</scope>
</reference>
<feature type="region of interest" description="Disordered" evidence="1">
    <location>
        <begin position="1"/>
        <end position="49"/>
    </location>
</feature>
<dbReference type="EMBL" id="KB320406">
    <property type="protein sequence ID" value="ELW72500.1"/>
    <property type="molecule type" value="Genomic_DNA"/>
</dbReference>